<evidence type="ECO:0000256" key="2">
    <source>
        <dbReference type="ARBA" id="ARBA00022679"/>
    </source>
</evidence>
<dbReference type="Proteomes" id="UP000243686">
    <property type="component" value="Unassembled WGS sequence"/>
</dbReference>
<comment type="similarity">
    <text evidence="1">Belongs to the acetyl-CoA hydrolase/transferase family.</text>
</comment>
<evidence type="ECO:0000313" key="6">
    <source>
        <dbReference type="Proteomes" id="UP000243686"/>
    </source>
</evidence>
<dbReference type="GO" id="GO:0005739">
    <property type="term" value="C:mitochondrion"/>
    <property type="evidence" value="ECO:0007669"/>
    <property type="project" value="TreeGrafter"/>
</dbReference>
<evidence type="ECO:0000313" key="5">
    <source>
        <dbReference type="EMBL" id="OON14749.1"/>
    </source>
</evidence>
<accession>A0A1S8WJY3</accession>
<evidence type="ECO:0000259" key="4">
    <source>
        <dbReference type="Pfam" id="PF13336"/>
    </source>
</evidence>
<keyword evidence="2 5" id="KW-0808">Transferase</keyword>
<dbReference type="AlphaFoldDB" id="A0A1S8WJY3"/>
<reference evidence="5 6" key="1">
    <citation type="submission" date="2015-03" db="EMBL/GenBank/DDBJ databases">
        <title>Draft genome of the nematode, Opisthorchis viverrini.</title>
        <authorList>
            <person name="Mitreva M."/>
        </authorList>
    </citation>
    <scope>NUCLEOTIDE SEQUENCE [LARGE SCALE GENOMIC DNA]</scope>
    <source>
        <strain evidence="5">Khon Kaen</strain>
    </source>
</reference>
<dbReference type="InterPro" id="IPR026888">
    <property type="entry name" value="AcetylCoA_hyd_C"/>
</dbReference>
<proteinExistence type="inferred from homology"/>
<feature type="non-terminal residue" evidence="5">
    <location>
        <position position="504"/>
    </location>
</feature>
<dbReference type="GO" id="GO:0006083">
    <property type="term" value="P:acetate metabolic process"/>
    <property type="evidence" value="ECO:0007669"/>
    <property type="project" value="InterPro"/>
</dbReference>
<dbReference type="InterPro" id="IPR003702">
    <property type="entry name" value="ActCoA_hydro_N"/>
</dbReference>
<dbReference type="GO" id="GO:0008775">
    <property type="term" value="F:acetate CoA-transferase activity"/>
    <property type="evidence" value="ECO:0007669"/>
    <property type="project" value="InterPro"/>
</dbReference>
<dbReference type="PANTHER" id="PTHR21432">
    <property type="entry name" value="ACETYL-COA HYDROLASE-RELATED"/>
    <property type="match status" value="1"/>
</dbReference>
<feature type="domain" description="Acetyl-CoA hydrolase/transferase N-terminal" evidence="3">
    <location>
        <begin position="66"/>
        <end position="229"/>
    </location>
</feature>
<dbReference type="PANTHER" id="PTHR21432:SF20">
    <property type="entry name" value="ACETYL-COA HYDROLASE"/>
    <property type="match status" value="1"/>
</dbReference>
<dbReference type="InterPro" id="IPR037171">
    <property type="entry name" value="NagB/RpiA_transferase-like"/>
</dbReference>
<feature type="domain" description="Acetyl-CoA hydrolase/transferase C-terminal" evidence="4">
    <location>
        <begin position="341"/>
        <end position="504"/>
    </location>
</feature>
<dbReference type="Gene3D" id="3.40.1080.20">
    <property type="entry name" value="Acetyl-CoA hydrolase/transferase C-terminal domain"/>
    <property type="match status" value="1"/>
</dbReference>
<dbReference type="GO" id="GO:0016787">
    <property type="term" value="F:hydrolase activity"/>
    <property type="evidence" value="ECO:0007669"/>
    <property type="project" value="UniProtKB-KW"/>
</dbReference>
<keyword evidence="6" id="KW-1185">Reference proteome</keyword>
<dbReference type="Pfam" id="PF02550">
    <property type="entry name" value="AcetylCoA_hydro"/>
    <property type="match status" value="1"/>
</dbReference>
<dbReference type="Gene3D" id="3.40.1080.10">
    <property type="entry name" value="Glutaconate Coenzyme A-transferase"/>
    <property type="match status" value="1"/>
</dbReference>
<name>A0A1S8WJY3_OPIVI</name>
<dbReference type="Pfam" id="PF13336">
    <property type="entry name" value="AcetylCoA_hyd_C"/>
    <property type="match status" value="1"/>
</dbReference>
<keyword evidence="5" id="KW-0378">Hydrolase</keyword>
<dbReference type="SUPFAM" id="SSF100950">
    <property type="entry name" value="NagB/RpiA/CoA transferase-like"/>
    <property type="match status" value="2"/>
</dbReference>
<sequence>MHQLTCLRHGFRLSFVREIRRALHLSASRNYYISGPQEPFSPVPGRFPKWASSGDEAFYFLKDGANVFLHGGAATPSLLLKELYEYVMSNNLKDIKLFHIHTEGHYPFNDIAAQNRFRSTSLFTGGNCREAIREGRADYTPIFLSEIPLLFRRKHLQLDLAVINVTPPDKHGFCSLGPSVDVTRSAIQNAKHIVGNFCLIHSTVFFLTKAQVNDQLPLTRGDASIHFSNLTVLRTGAQPCHQMSPRVASDVEDRIGTIIAENLVEDGATLQTASDCEFAYFVAGIGAIPDSVLSKLTNHRHLGVHTEMFSDGVVDLVNVGAITNAYKKVRPGKLVSSFVVGTNKVFEFLDDNPMVDMCDVGWVNSPVVIARNPRPVAINSCIEVDLSGQVSSDSIGQTIYSGKLQSSVNNYTFVASFTGFGGQVDFLRGAALSADGQGKPIIALPSTTKRGETKIVPHLKLGGGVVTTRAHCHYVVTEFGIAYLFGRNIRQRAYALIQIAHPDH</sequence>
<gene>
    <name evidence="5" type="ORF">X801_09457</name>
</gene>
<organism evidence="5 6">
    <name type="scientific">Opisthorchis viverrini</name>
    <name type="common">Southeast Asian liver fluke</name>
    <dbReference type="NCBI Taxonomy" id="6198"/>
    <lineage>
        <taxon>Eukaryota</taxon>
        <taxon>Metazoa</taxon>
        <taxon>Spiralia</taxon>
        <taxon>Lophotrochozoa</taxon>
        <taxon>Platyhelminthes</taxon>
        <taxon>Trematoda</taxon>
        <taxon>Digenea</taxon>
        <taxon>Opisthorchiida</taxon>
        <taxon>Opisthorchiata</taxon>
        <taxon>Opisthorchiidae</taxon>
        <taxon>Opisthorchis</taxon>
    </lineage>
</organism>
<protein>
    <submittedName>
        <fullName evidence="5">Acetyl-CoA hydrolase/transferase</fullName>
    </submittedName>
</protein>
<dbReference type="Gene3D" id="3.30.750.70">
    <property type="entry name" value="4-hydroxybutyrate coenzyme like domains"/>
    <property type="match status" value="1"/>
</dbReference>
<dbReference type="InterPro" id="IPR038460">
    <property type="entry name" value="AcetylCoA_hyd_C_sf"/>
</dbReference>
<evidence type="ECO:0000259" key="3">
    <source>
        <dbReference type="Pfam" id="PF02550"/>
    </source>
</evidence>
<evidence type="ECO:0000256" key="1">
    <source>
        <dbReference type="ARBA" id="ARBA00009632"/>
    </source>
</evidence>
<dbReference type="InterPro" id="IPR046433">
    <property type="entry name" value="ActCoA_hydro"/>
</dbReference>
<dbReference type="EMBL" id="KV906438">
    <property type="protein sequence ID" value="OON14749.1"/>
    <property type="molecule type" value="Genomic_DNA"/>
</dbReference>